<dbReference type="Proteomes" id="UP001524587">
    <property type="component" value="Unassembled WGS sequence"/>
</dbReference>
<evidence type="ECO:0000313" key="2">
    <source>
        <dbReference type="Proteomes" id="UP001524587"/>
    </source>
</evidence>
<dbReference type="RefSeq" id="WP_422865560.1">
    <property type="nucleotide sequence ID" value="NZ_JAMSKV010000022.1"/>
</dbReference>
<gene>
    <name evidence="1" type="ORF">NFI95_16645</name>
</gene>
<reference evidence="1 2" key="1">
    <citation type="submission" date="2022-06" db="EMBL/GenBank/DDBJ databases">
        <title>Endosaccharibacter gen. nov., sp. nov., endophytic bacteria isolated from sugarcane.</title>
        <authorList>
            <person name="Pitiwittayakul N."/>
            <person name="Yukphan P."/>
            <person name="Charoenyingcharoen P."/>
            <person name="Tanasupawat S."/>
        </authorList>
    </citation>
    <scope>NUCLEOTIDE SEQUENCE [LARGE SCALE GENOMIC DNA]</scope>
    <source>
        <strain evidence="1 2">KSS8</strain>
    </source>
</reference>
<sequence>MDDLEYNAKLDELDHLLNDADVPLEPARIWDLLAAVSHHDLELAGRS</sequence>
<dbReference type="EMBL" id="JAMSKV010000022">
    <property type="protein sequence ID" value="MCQ8280072.1"/>
    <property type="molecule type" value="Genomic_DNA"/>
</dbReference>
<name>A0ABT1WB19_9PROT</name>
<keyword evidence="2" id="KW-1185">Reference proteome</keyword>
<protein>
    <submittedName>
        <fullName evidence="1">Peptide chain release factor 1</fullName>
    </submittedName>
</protein>
<accession>A0ABT1WB19</accession>
<organism evidence="1 2">
    <name type="scientific">Endosaccharibacter trunci</name>
    <dbReference type="NCBI Taxonomy" id="2812733"/>
    <lineage>
        <taxon>Bacteria</taxon>
        <taxon>Pseudomonadati</taxon>
        <taxon>Pseudomonadota</taxon>
        <taxon>Alphaproteobacteria</taxon>
        <taxon>Acetobacterales</taxon>
        <taxon>Acetobacteraceae</taxon>
        <taxon>Endosaccharibacter</taxon>
    </lineage>
</organism>
<proteinExistence type="predicted"/>
<evidence type="ECO:0000313" key="1">
    <source>
        <dbReference type="EMBL" id="MCQ8280072.1"/>
    </source>
</evidence>
<comment type="caution">
    <text evidence="1">The sequence shown here is derived from an EMBL/GenBank/DDBJ whole genome shotgun (WGS) entry which is preliminary data.</text>
</comment>